<evidence type="ECO:0000313" key="1">
    <source>
        <dbReference type="EMBL" id="KAJ8133183.1"/>
    </source>
</evidence>
<name>A0ACC2K0X3_9PEZI</name>
<reference evidence="1" key="1">
    <citation type="submission" date="2022-12" db="EMBL/GenBank/DDBJ databases">
        <title>Genome Sequence of Lasiodiplodia mahajangana.</title>
        <authorList>
            <person name="Buettner E."/>
        </authorList>
    </citation>
    <scope>NUCLEOTIDE SEQUENCE</scope>
    <source>
        <strain evidence="1">VT137</strain>
    </source>
</reference>
<sequence>MMTIAIAVAVVTVVVLAAAIIVKEKSDRNNGPVTFSLPASCYEERSQPTMFDEELTDFRRALVILALSVITGLDSHDITDRILDAEETQCPRIFERTRCTVASKDYVSYAAERSTREELLREHGKSPREYPWVFGDYPAVWRESLPLEKNGLTYDLRMAPGRLSYNLGWTRYEDVEQTMRFGLNSPLYLFPAGVIPAITQHFGLTHQGGNRRVHYSTNSRRAVSMILALGSFAEWNGACEHGRRGSSARSLSDLQSEPSISTEQVPSY</sequence>
<dbReference type="Proteomes" id="UP001153332">
    <property type="component" value="Unassembled WGS sequence"/>
</dbReference>
<gene>
    <name evidence="1" type="ORF">O1611_g436</name>
</gene>
<accession>A0ACC2K0X3</accession>
<keyword evidence="2" id="KW-1185">Reference proteome</keyword>
<protein>
    <submittedName>
        <fullName evidence="1">Uncharacterized protein</fullName>
    </submittedName>
</protein>
<dbReference type="EMBL" id="JAPUUL010000037">
    <property type="protein sequence ID" value="KAJ8133183.1"/>
    <property type="molecule type" value="Genomic_DNA"/>
</dbReference>
<evidence type="ECO:0000313" key="2">
    <source>
        <dbReference type="Proteomes" id="UP001153332"/>
    </source>
</evidence>
<organism evidence="1 2">
    <name type="scientific">Lasiodiplodia mahajangana</name>
    <dbReference type="NCBI Taxonomy" id="1108764"/>
    <lineage>
        <taxon>Eukaryota</taxon>
        <taxon>Fungi</taxon>
        <taxon>Dikarya</taxon>
        <taxon>Ascomycota</taxon>
        <taxon>Pezizomycotina</taxon>
        <taxon>Dothideomycetes</taxon>
        <taxon>Dothideomycetes incertae sedis</taxon>
        <taxon>Botryosphaeriales</taxon>
        <taxon>Botryosphaeriaceae</taxon>
        <taxon>Lasiodiplodia</taxon>
    </lineage>
</organism>
<proteinExistence type="predicted"/>
<comment type="caution">
    <text evidence="1">The sequence shown here is derived from an EMBL/GenBank/DDBJ whole genome shotgun (WGS) entry which is preliminary data.</text>
</comment>